<sequence length="132" mass="14609">MHCSFLALIVSKGANQSELSPTNGSKADLITRIKAHVKAADKNQAKALGGVFLFNIIKDTQVYSWTLDLNNVTVYEGEPDDDPDTTFTLTEATFKQLVQGREDSRIILQSGRCSVTGDVMRAMKLEPYIRLD</sequence>
<proteinExistence type="predicted"/>
<keyword evidence="2" id="KW-1185">Reference proteome</keyword>
<name>A0ACC0JMK4_CHOFU</name>
<protein>
    <submittedName>
        <fullName evidence="1">Uncharacterized protein</fullName>
    </submittedName>
</protein>
<accession>A0ACC0JMK4</accession>
<organism evidence="1 2">
    <name type="scientific">Choristoneura fumiferana</name>
    <name type="common">Spruce budworm moth</name>
    <name type="synonym">Archips fumiferana</name>
    <dbReference type="NCBI Taxonomy" id="7141"/>
    <lineage>
        <taxon>Eukaryota</taxon>
        <taxon>Metazoa</taxon>
        <taxon>Ecdysozoa</taxon>
        <taxon>Arthropoda</taxon>
        <taxon>Hexapoda</taxon>
        <taxon>Insecta</taxon>
        <taxon>Pterygota</taxon>
        <taxon>Neoptera</taxon>
        <taxon>Endopterygota</taxon>
        <taxon>Lepidoptera</taxon>
        <taxon>Glossata</taxon>
        <taxon>Ditrysia</taxon>
        <taxon>Tortricoidea</taxon>
        <taxon>Tortricidae</taxon>
        <taxon>Tortricinae</taxon>
        <taxon>Choristoneura</taxon>
    </lineage>
</organism>
<evidence type="ECO:0000313" key="1">
    <source>
        <dbReference type="EMBL" id="KAI8425411.1"/>
    </source>
</evidence>
<reference evidence="1 2" key="1">
    <citation type="journal article" date="2022" name="Genome Biol. Evol.">
        <title>The Spruce Budworm Genome: Reconstructing the Evolutionary History of Antifreeze Proteins.</title>
        <authorList>
            <person name="Beliveau C."/>
            <person name="Gagne P."/>
            <person name="Picq S."/>
            <person name="Vernygora O."/>
            <person name="Keeling C.I."/>
            <person name="Pinkney K."/>
            <person name="Doucet D."/>
            <person name="Wen F."/>
            <person name="Johnston J.S."/>
            <person name="Maaroufi H."/>
            <person name="Boyle B."/>
            <person name="Laroche J."/>
            <person name="Dewar K."/>
            <person name="Juretic N."/>
            <person name="Blackburn G."/>
            <person name="Nisole A."/>
            <person name="Brunet B."/>
            <person name="Brandao M."/>
            <person name="Lumley L."/>
            <person name="Duan J."/>
            <person name="Quan G."/>
            <person name="Lucarotti C.J."/>
            <person name="Roe A.D."/>
            <person name="Sperling F.A.H."/>
            <person name="Levesque R.C."/>
            <person name="Cusson M."/>
        </authorList>
    </citation>
    <scope>NUCLEOTIDE SEQUENCE [LARGE SCALE GENOMIC DNA]</scope>
    <source>
        <strain evidence="1">Glfc:IPQL:Cfum</strain>
    </source>
</reference>
<dbReference type="Proteomes" id="UP001064048">
    <property type="component" value="Chromosome 11"/>
</dbReference>
<evidence type="ECO:0000313" key="2">
    <source>
        <dbReference type="Proteomes" id="UP001064048"/>
    </source>
</evidence>
<dbReference type="EMBL" id="CM046111">
    <property type="protein sequence ID" value="KAI8425411.1"/>
    <property type="molecule type" value="Genomic_DNA"/>
</dbReference>
<comment type="caution">
    <text evidence="1">The sequence shown here is derived from an EMBL/GenBank/DDBJ whole genome shotgun (WGS) entry which is preliminary data.</text>
</comment>
<gene>
    <name evidence="1" type="ORF">MSG28_007159</name>
</gene>